<proteinExistence type="inferred from homology"/>
<evidence type="ECO:0000256" key="4">
    <source>
        <dbReference type="ARBA" id="ARBA00010617"/>
    </source>
</evidence>
<dbReference type="Ensembl" id="ENSSMRT00000009772.1">
    <property type="protein sequence ID" value="ENSSMRP00000008357.1"/>
    <property type="gene ID" value="ENSSMRG00000006699.1"/>
</dbReference>
<evidence type="ECO:0008006" key="14">
    <source>
        <dbReference type="Google" id="ProtNLM"/>
    </source>
</evidence>
<keyword evidence="10" id="KW-0503">Monooxygenase</keyword>
<keyword evidence="11" id="KW-0472">Membrane</keyword>
<evidence type="ECO:0000256" key="2">
    <source>
        <dbReference type="ARBA" id="ARBA00004524"/>
    </source>
</evidence>
<keyword evidence="5" id="KW-0479">Metal-binding</keyword>
<dbReference type="InterPro" id="IPR002401">
    <property type="entry name" value="Cyt_P450_E_grp-I"/>
</dbReference>
<organism evidence="12 13">
    <name type="scientific">Salvator merianae</name>
    <name type="common">Argentine black and white tegu</name>
    <name type="synonym">Tupinambis merianae</name>
    <dbReference type="NCBI Taxonomy" id="96440"/>
    <lineage>
        <taxon>Eukaryota</taxon>
        <taxon>Metazoa</taxon>
        <taxon>Chordata</taxon>
        <taxon>Craniata</taxon>
        <taxon>Vertebrata</taxon>
        <taxon>Euteleostomi</taxon>
        <taxon>Lepidosauria</taxon>
        <taxon>Squamata</taxon>
        <taxon>Bifurcata</taxon>
        <taxon>Unidentata</taxon>
        <taxon>Episquamata</taxon>
        <taxon>Laterata</taxon>
        <taxon>Teiioidea</taxon>
        <taxon>Teiidae</taxon>
        <taxon>Salvator</taxon>
    </lineage>
</organism>
<sequence>MYTLRFQHLDLAKQCSWHKSSGTEKLPPGPFALPIIGNLLQLKTNNLSKTLEKKYGSVFTLHFGAKPVVVLHGYEAVKEALIDHGDAFAGRGSLPMIEKLNRGQGKWWKL</sequence>
<evidence type="ECO:0000256" key="7">
    <source>
        <dbReference type="ARBA" id="ARBA00022848"/>
    </source>
</evidence>
<comment type="cofactor">
    <cofactor evidence="1">
        <name>heme</name>
        <dbReference type="ChEBI" id="CHEBI:30413"/>
    </cofactor>
</comment>
<dbReference type="PRINTS" id="PR00463">
    <property type="entry name" value="EP450I"/>
</dbReference>
<dbReference type="GO" id="GO:0006082">
    <property type="term" value="P:organic acid metabolic process"/>
    <property type="evidence" value="ECO:0007669"/>
    <property type="project" value="TreeGrafter"/>
</dbReference>
<keyword evidence="6" id="KW-0256">Endoplasmic reticulum</keyword>
<dbReference type="GO" id="GO:0016712">
    <property type="term" value="F:oxidoreductase activity, acting on paired donors, with incorporation or reduction of molecular oxygen, reduced flavin or flavoprotein as one donor, and incorporation of one atom of oxygen"/>
    <property type="evidence" value="ECO:0007669"/>
    <property type="project" value="TreeGrafter"/>
</dbReference>
<dbReference type="GO" id="GO:0020037">
    <property type="term" value="F:heme binding"/>
    <property type="evidence" value="ECO:0007669"/>
    <property type="project" value="InterPro"/>
</dbReference>
<dbReference type="Pfam" id="PF00067">
    <property type="entry name" value="p450"/>
    <property type="match status" value="1"/>
</dbReference>
<dbReference type="SUPFAM" id="SSF48264">
    <property type="entry name" value="Cytochrome P450"/>
    <property type="match status" value="1"/>
</dbReference>
<dbReference type="PANTHER" id="PTHR24300">
    <property type="entry name" value="CYTOCHROME P450 508A4-RELATED"/>
    <property type="match status" value="1"/>
</dbReference>
<evidence type="ECO:0000256" key="6">
    <source>
        <dbReference type="ARBA" id="ARBA00022824"/>
    </source>
</evidence>
<evidence type="ECO:0000256" key="1">
    <source>
        <dbReference type="ARBA" id="ARBA00001971"/>
    </source>
</evidence>
<dbReference type="InterPro" id="IPR050182">
    <property type="entry name" value="Cytochrome_P450_fam2"/>
</dbReference>
<evidence type="ECO:0000313" key="13">
    <source>
        <dbReference type="Proteomes" id="UP000694421"/>
    </source>
</evidence>
<dbReference type="Proteomes" id="UP000694421">
    <property type="component" value="Unplaced"/>
</dbReference>
<dbReference type="InterPro" id="IPR001128">
    <property type="entry name" value="Cyt_P450"/>
</dbReference>
<evidence type="ECO:0000256" key="3">
    <source>
        <dbReference type="ARBA" id="ARBA00004586"/>
    </source>
</evidence>
<keyword evidence="7" id="KW-0492">Microsome</keyword>
<dbReference type="GO" id="GO:0005506">
    <property type="term" value="F:iron ion binding"/>
    <property type="evidence" value="ECO:0007669"/>
    <property type="project" value="InterPro"/>
</dbReference>
<evidence type="ECO:0000256" key="10">
    <source>
        <dbReference type="ARBA" id="ARBA00023033"/>
    </source>
</evidence>
<dbReference type="GO" id="GO:0005789">
    <property type="term" value="C:endoplasmic reticulum membrane"/>
    <property type="evidence" value="ECO:0007669"/>
    <property type="project" value="UniProtKB-SubCell"/>
</dbReference>
<evidence type="ECO:0000256" key="11">
    <source>
        <dbReference type="ARBA" id="ARBA00023136"/>
    </source>
</evidence>
<evidence type="ECO:0000256" key="9">
    <source>
        <dbReference type="ARBA" id="ARBA00023004"/>
    </source>
</evidence>
<name>A0A8D0BI81_SALMN</name>
<dbReference type="AlphaFoldDB" id="A0A8D0BI81"/>
<dbReference type="PANTHER" id="PTHR24300:SF400">
    <property type="entry name" value="CYTOCHROME P450 2C9"/>
    <property type="match status" value="1"/>
</dbReference>
<dbReference type="GO" id="GO:0006805">
    <property type="term" value="P:xenobiotic metabolic process"/>
    <property type="evidence" value="ECO:0007669"/>
    <property type="project" value="TreeGrafter"/>
</dbReference>
<dbReference type="InterPro" id="IPR036396">
    <property type="entry name" value="Cyt_P450_sf"/>
</dbReference>
<accession>A0A8D0BI81</accession>
<keyword evidence="9" id="KW-0408">Iron</keyword>
<dbReference type="GeneTree" id="ENSGT00940000155736"/>
<keyword evidence="13" id="KW-1185">Reference proteome</keyword>
<comment type="similarity">
    <text evidence="4">Belongs to the cytochrome P450 family.</text>
</comment>
<keyword evidence="8" id="KW-0560">Oxidoreductase</keyword>
<reference evidence="12" key="2">
    <citation type="submission" date="2025-09" db="UniProtKB">
        <authorList>
            <consortium name="Ensembl"/>
        </authorList>
    </citation>
    <scope>IDENTIFICATION</scope>
</reference>
<dbReference type="OMA" id="HGRCAYT"/>
<evidence type="ECO:0000256" key="8">
    <source>
        <dbReference type="ARBA" id="ARBA00023002"/>
    </source>
</evidence>
<comment type="subcellular location">
    <subcellularLocation>
        <location evidence="3">Endoplasmic reticulum membrane</location>
    </subcellularLocation>
    <subcellularLocation>
        <location evidence="2">Microsome membrane</location>
    </subcellularLocation>
</comment>
<evidence type="ECO:0000313" key="12">
    <source>
        <dbReference type="Ensembl" id="ENSSMRP00000008357.1"/>
    </source>
</evidence>
<evidence type="ECO:0000256" key="5">
    <source>
        <dbReference type="ARBA" id="ARBA00022723"/>
    </source>
</evidence>
<reference evidence="12" key="1">
    <citation type="submission" date="2025-08" db="UniProtKB">
        <authorList>
            <consortium name="Ensembl"/>
        </authorList>
    </citation>
    <scope>IDENTIFICATION</scope>
</reference>
<protein>
    <recommendedName>
        <fullName evidence="14">Cytochrome P450</fullName>
    </recommendedName>
</protein>
<dbReference type="Gene3D" id="1.10.630.10">
    <property type="entry name" value="Cytochrome P450"/>
    <property type="match status" value="1"/>
</dbReference>